<gene>
    <name evidence="1" type="primary">csy1</name>
    <name evidence="1" type="ORF">CDG60_11460</name>
</gene>
<sequence length="426" mass="49494">MTESIQTFLNERKELWLKDRVKKAENDTEVAELQQQADDKFSLQEWLPDAAKRVSQLSMMVSHPSKFSHPSAKTSSVIAQVKSAQDGYLRSGNVHYPLDVFGNAAAMDVYKFLSLSLTEDSTVLMGFEKDDQDLKSLIEKSSLDFASLKQAFLVIKNDDASSKTDHLVKQVYFPLENNEYHLLSILTPSGLITRLKQSIDQLRFSDATKEAKEKRKKNEHDAEGYADIFDLTVTAYGGTQPQNVSVLNSQNAGRAYLLSSCPPSFEERKIRLPTRDFFEQCLYSKGYKQSFKELQVLIRKDLDGETGKRKNTYLIRKDIDKTLRKIIEQILFKAFCIRKYKKEWSINDSYKTLPLYQRIWLDDFYEEQRKDDDEWFEEISLRISKWIINVYEDKEIIENSYMLGSGEILAVKEIVKELLDEDKEFF</sequence>
<protein>
    <submittedName>
        <fullName evidence="1">Type I-F CRISPR-associated protein Csy1</fullName>
    </submittedName>
</protein>
<dbReference type="Pfam" id="PF09611">
    <property type="entry name" value="Cas_Csy1"/>
    <property type="match status" value="1"/>
</dbReference>
<evidence type="ECO:0000313" key="2">
    <source>
        <dbReference type="Proteomes" id="UP000263753"/>
    </source>
</evidence>
<dbReference type="EMBL" id="CP032134">
    <property type="protein sequence ID" value="AXY57124.1"/>
    <property type="molecule type" value="Genomic_DNA"/>
</dbReference>
<dbReference type="RefSeq" id="WP_087512541.1">
    <property type="nucleotide sequence ID" value="NZ_CP032134.1"/>
</dbReference>
<dbReference type="KEGG" id="achi:CDG60_11460"/>
<accession>A0A3B7LYU3</accession>
<proteinExistence type="predicted"/>
<dbReference type="Proteomes" id="UP000263753">
    <property type="component" value="Chromosome"/>
</dbReference>
<organism evidence="1 2">
    <name type="scientific">Acinetobacter chinensis</name>
    <dbReference type="NCBI Taxonomy" id="2004650"/>
    <lineage>
        <taxon>Bacteria</taxon>
        <taxon>Pseudomonadati</taxon>
        <taxon>Pseudomonadota</taxon>
        <taxon>Gammaproteobacteria</taxon>
        <taxon>Moraxellales</taxon>
        <taxon>Moraxellaceae</taxon>
        <taxon>Acinetobacter</taxon>
    </lineage>
</organism>
<dbReference type="AlphaFoldDB" id="A0A3B7LYU3"/>
<dbReference type="InterPro" id="IPR013397">
    <property type="entry name" value="CRISPR-assoc_prot_Csy1"/>
</dbReference>
<dbReference type="NCBIfam" id="TIGR02564">
    <property type="entry name" value="cas_Csy1"/>
    <property type="match status" value="1"/>
</dbReference>
<name>A0A3B7LYU3_9GAMM</name>
<reference evidence="2" key="1">
    <citation type="submission" date="2018-09" db="EMBL/GenBank/DDBJ databases">
        <title>The complete genome of Acinetobacter sp. strain WCHAc010005.</title>
        <authorList>
            <person name="Hu Y."/>
            <person name="Long H."/>
            <person name="Feng Y."/>
            <person name="Zong Z."/>
        </authorList>
    </citation>
    <scope>NUCLEOTIDE SEQUENCE [LARGE SCALE GENOMIC DNA]</scope>
    <source>
        <strain evidence="2">WCHAc010005</strain>
    </source>
</reference>
<evidence type="ECO:0000313" key="1">
    <source>
        <dbReference type="EMBL" id="AXY57124.1"/>
    </source>
</evidence>